<dbReference type="Pfam" id="PF14375">
    <property type="entry name" value="Cys_rich_CWC"/>
    <property type="match status" value="1"/>
</dbReference>
<dbReference type="OrthoDB" id="5625686at2"/>
<dbReference type="AlphaFoldDB" id="A0A417YSU5"/>
<accession>A0A417YSU5</accession>
<dbReference type="Proteomes" id="UP000284416">
    <property type="component" value="Unassembled WGS sequence"/>
</dbReference>
<sequence length="65" mass="7076">MSAKICPLCGEKNGCMSEKTGTCWCTAEEFPKGIFETVPAESLYKDCICKKCLDQYIKEAGTGSV</sequence>
<evidence type="ECO:0008006" key="3">
    <source>
        <dbReference type="Google" id="ProtNLM"/>
    </source>
</evidence>
<gene>
    <name evidence="1" type="ORF">D1B31_13790</name>
</gene>
<dbReference type="RefSeq" id="WP_118921363.1">
    <property type="nucleotide sequence ID" value="NZ_QWEG01000008.1"/>
</dbReference>
<keyword evidence="2" id="KW-1185">Reference proteome</keyword>
<comment type="caution">
    <text evidence="1">The sequence shown here is derived from an EMBL/GenBank/DDBJ whole genome shotgun (WGS) entry which is preliminary data.</text>
</comment>
<dbReference type="InterPro" id="IPR032720">
    <property type="entry name" value="Cys_rich_CWC"/>
</dbReference>
<organism evidence="1 2">
    <name type="scientific">Neobacillus notoginsengisoli</name>
    <dbReference type="NCBI Taxonomy" id="1578198"/>
    <lineage>
        <taxon>Bacteria</taxon>
        <taxon>Bacillati</taxon>
        <taxon>Bacillota</taxon>
        <taxon>Bacilli</taxon>
        <taxon>Bacillales</taxon>
        <taxon>Bacillaceae</taxon>
        <taxon>Neobacillus</taxon>
    </lineage>
</organism>
<protein>
    <recommendedName>
        <fullName evidence="3">Cysteine-rich CWC family protein</fullName>
    </recommendedName>
</protein>
<proteinExistence type="predicted"/>
<name>A0A417YSU5_9BACI</name>
<reference evidence="1 2" key="1">
    <citation type="journal article" date="2017" name="Int. J. Syst. Evol. Microbiol.">
        <title>Bacillus notoginsengisoli sp. nov., a novel bacterium isolated from the rhizosphere of Panax notoginseng.</title>
        <authorList>
            <person name="Zhang M.Y."/>
            <person name="Cheng J."/>
            <person name="Cai Y."/>
            <person name="Zhang T.Y."/>
            <person name="Wu Y.Y."/>
            <person name="Manikprabhu D."/>
            <person name="Li W.J."/>
            <person name="Zhang Y.X."/>
        </authorList>
    </citation>
    <scope>NUCLEOTIDE SEQUENCE [LARGE SCALE GENOMIC DNA]</scope>
    <source>
        <strain evidence="1 2">JCM 30743</strain>
    </source>
</reference>
<evidence type="ECO:0000313" key="1">
    <source>
        <dbReference type="EMBL" id="RHW39030.1"/>
    </source>
</evidence>
<dbReference type="EMBL" id="QWEG01000008">
    <property type="protein sequence ID" value="RHW39030.1"/>
    <property type="molecule type" value="Genomic_DNA"/>
</dbReference>
<evidence type="ECO:0000313" key="2">
    <source>
        <dbReference type="Proteomes" id="UP000284416"/>
    </source>
</evidence>